<feature type="domain" description="PPIase cyclophilin-type" evidence="4">
    <location>
        <begin position="9"/>
        <end position="116"/>
    </location>
</feature>
<keyword evidence="6" id="KW-1185">Reference proteome</keyword>
<dbReference type="EMBL" id="SEYY01000301">
    <property type="protein sequence ID" value="KAB7507543.1"/>
    <property type="molecule type" value="Genomic_DNA"/>
</dbReference>
<gene>
    <name evidence="5" type="primary">CYP</name>
    <name evidence="5" type="ORF">Anas_00101</name>
</gene>
<feature type="signal peptide" evidence="3">
    <location>
        <begin position="1"/>
        <end position="22"/>
    </location>
</feature>
<dbReference type="OrthoDB" id="193499at2759"/>
<reference evidence="5 6" key="1">
    <citation type="journal article" date="2019" name="PLoS Biol.">
        <title>Sex chromosomes control vertical transmission of feminizing Wolbachia symbionts in an isopod.</title>
        <authorList>
            <person name="Becking T."/>
            <person name="Chebbi M.A."/>
            <person name="Giraud I."/>
            <person name="Moumen B."/>
            <person name="Laverre T."/>
            <person name="Caubet Y."/>
            <person name="Peccoud J."/>
            <person name="Gilbert C."/>
            <person name="Cordaux R."/>
        </authorList>
    </citation>
    <scope>NUCLEOTIDE SEQUENCE [LARGE SCALE GENOMIC DNA]</scope>
    <source>
        <strain evidence="5">ANa2</strain>
        <tissue evidence="5">Whole body excluding digestive tract and cuticle</tissue>
    </source>
</reference>
<dbReference type="GO" id="GO:0003755">
    <property type="term" value="F:peptidyl-prolyl cis-trans isomerase activity"/>
    <property type="evidence" value="ECO:0007669"/>
    <property type="project" value="UniProtKB-UniRule"/>
</dbReference>
<evidence type="ECO:0000313" key="6">
    <source>
        <dbReference type="Proteomes" id="UP000326759"/>
    </source>
</evidence>
<dbReference type="GO" id="GO:0006457">
    <property type="term" value="P:protein folding"/>
    <property type="evidence" value="ECO:0007669"/>
    <property type="project" value="TreeGrafter"/>
</dbReference>
<evidence type="ECO:0000256" key="3">
    <source>
        <dbReference type="RuleBase" id="RU363019"/>
    </source>
</evidence>
<dbReference type="GO" id="GO:0005737">
    <property type="term" value="C:cytoplasm"/>
    <property type="evidence" value="ECO:0007669"/>
    <property type="project" value="TreeGrafter"/>
</dbReference>
<comment type="function">
    <text evidence="3">PPIases accelerate the folding of proteins. It catalyzes the cis-trans isomerization of proline imidic peptide bonds in oligopeptides.</text>
</comment>
<feature type="chain" id="PRO_5024462781" description="Peptidyl-prolyl cis-trans isomerase" evidence="3">
    <location>
        <begin position="23"/>
        <end position="132"/>
    </location>
</feature>
<dbReference type="PANTHER" id="PTHR11071">
    <property type="entry name" value="PEPTIDYL-PROLYL CIS-TRANS ISOMERASE"/>
    <property type="match status" value="1"/>
</dbReference>
<dbReference type="PANTHER" id="PTHR11071:SF561">
    <property type="entry name" value="PEPTIDYL-PROLYL CIS-TRANS ISOMERASE D-RELATED"/>
    <property type="match status" value="1"/>
</dbReference>
<name>A0A5N5TMY5_9CRUS</name>
<keyword evidence="3" id="KW-0732">Signal</keyword>
<dbReference type="Pfam" id="PF00160">
    <property type="entry name" value="Pro_isomerase"/>
    <property type="match status" value="1"/>
</dbReference>
<dbReference type="PROSITE" id="PS50072">
    <property type="entry name" value="CSA_PPIASE_2"/>
    <property type="match status" value="1"/>
</dbReference>
<dbReference type="EC" id="5.2.1.8" evidence="3"/>
<comment type="similarity">
    <text evidence="3">Belongs to the cyclophilin-type PPIase family.</text>
</comment>
<proteinExistence type="inferred from homology"/>
<keyword evidence="2 3" id="KW-0413">Isomerase</keyword>
<keyword evidence="1 3" id="KW-0697">Rotamase</keyword>
<evidence type="ECO:0000256" key="2">
    <source>
        <dbReference type="ARBA" id="ARBA00023235"/>
    </source>
</evidence>
<sequence length="132" mass="14604">MYAKLICHILSVLLSGGDVISGDGKGRISIFGDSFPDENFEIRHSTAGYLSMANSGKDTNGCQFFITTLQTDWLDGKHVVFGKVIEGQSLVHKIEYLEADHKDMPLKEVKIAQSGSRPLSNPYWISISLQNK</sequence>
<dbReference type="AlphaFoldDB" id="A0A5N5TMY5"/>
<accession>A0A5N5TMY5</accession>
<protein>
    <recommendedName>
        <fullName evidence="3">Peptidyl-prolyl cis-trans isomerase</fullName>
        <shortName evidence="3">PPIase</shortName>
        <ecNumber evidence="3">5.2.1.8</ecNumber>
    </recommendedName>
</protein>
<dbReference type="PRINTS" id="PR00153">
    <property type="entry name" value="CSAPPISMRASE"/>
</dbReference>
<dbReference type="SUPFAM" id="SSF50891">
    <property type="entry name" value="Cyclophilin-like"/>
    <property type="match status" value="1"/>
</dbReference>
<evidence type="ECO:0000313" key="5">
    <source>
        <dbReference type="EMBL" id="KAB7507543.1"/>
    </source>
</evidence>
<dbReference type="GO" id="GO:0016018">
    <property type="term" value="F:cyclosporin A binding"/>
    <property type="evidence" value="ECO:0007669"/>
    <property type="project" value="TreeGrafter"/>
</dbReference>
<evidence type="ECO:0000256" key="1">
    <source>
        <dbReference type="ARBA" id="ARBA00023110"/>
    </source>
</evidence>
<dbReference type="InterPro" id="IPR002130">
    <property type="entry name" value="Cyclophilin-type_PPIase_dom"/>
</dbReference>
<organism evidence="5 6">
    <name type="scientific">Armadillidium nasatum</name>
    <dbReference type="NCBI Taxonomy" id="96803"/>
    <lineage>
        <taxon>Eukaryota</taxon>
        <taxon>Metazoa</taxon>
        <taxon>Ecdysozoa</taxon>
        <taxon>Arthropoda</taxon>
        <taxon>Crustacea</taxon>
        <taxon>Multicrustacea</taxon>
        <taxon>Malacostraca</taxon>
        <taxon>Eumalacostraca</taxon>
        <taxon>Peracarida</taxon>
        <taxon>Isopoda</taxon>
        <taxon>Oniscidea</taxon>
        <taxon>Crinocheta</taxon>
        <taxon>Armadillidiidae</taxon>
        <taxon>Armadillidium</taxon>
    </lineage>
</organism>
<evidence type="ECO:0000259" key="4">
    <source>
        <dbReference type="PROSITE" id="PS50072"/>
    </source>
</evidence>
<dbReference type="InterPro" id="IPR024936">
    <property type="entry name" value="Cyclophilin-type_PPIase"/>
</dbReference>
<dbReference type="Gene3D" id="2.40.100.10">
    <property type="entry name" value="Cyclophilin-like"/>
    <property type="match status" value="1"/>
</dbReference>
<dbReference type="PIRSF" id="PIRSF001467">
    <property type="entry name" value="Peptidylpro_ismrse"/>
    <property type="match status" value="1"/>
</dbReference>
<comment type="catalytic activity">
    <reaction evidence="3">
        <text>[protein]-peptidylproline (omega=180) = [protein]-peptidylproline (omega=0)</text>
        <dbReference type="Rhea" id="RHEA:16237"/>
        <dbReference type="Rhea" id="RHEA-COMP:10747"/>
        <dbReference type="Rhea" id="RHEA-COMP:10748"/>
        <dbReference type="ChEBI" id="CHEBI:83833"/>
        <dbReference type="ChEBI" id="CHEBI:83834"/>
        <dbReference type="EC" id="5.2.1.8"/>
    </reaction>
</comment>
<dbReference type="InterPro" id="IPR029000">
    <property type="entry name" value="Cyclophilin-like_dom_sf"/>
</dbReference>
<dbReference type="Proteomes" id="UP000326759">
    <property type="component" value="Unassembled WGS sequence"/>
</dbReference>
<comment type="caution">
    <text evidence="5">The sequence shown here is derived from an EMBL/GenBank/DDBJ whole genome shotgun (WGS) entry which is preliminary data.</text>
</comment>